<dbReference type="PANTHER" id="PTHR46796">
    <property type="entry name" value="HTH-TYPE TRANSCRIPTIONAL ACTIVATOR RHAS-RELATED"/>
    <property type="match status" value="1"/>
</dbReference>
<keyword evidence="2" id="KW-0238">DNA-binding</keyword>
<dbReference type="Pfam" id="PF12852">
    <property type="entry name" value="Cupin_6"/>
    <property type="match status" value="1"/>
</dbReference>
<reference evidence="5 6" key="1">
    <citation type="submission" date="2008-02" db="EMBL/GenBank/DDBJ databases">
        <title>Complete sequence of Shewanella woodyi ATCC 51908.</title>
        <authorList>
            <consortium name="US DOE Joint Genome Institute"/>
            <person name="Copeland A."/>
            <person name="Lucas S."/>
            <person name="Lapidus A."/>
            <person name="Glavina del Rio T."/>
            <person name="Dalin E."/>
            <person name="Tice H."/>
            <person name="Bruce D."/>
            <person name="Goodwin L."/>
            <person name="Pitluck S."/>
            <person name="Sims D."/>
            <person name="Brettin T."/>
            <person name="Detter J.C."/>
            <person name="Han C."/>
            <person name="Kuske C.R."/>
            <person name="Schmutz J."/>
            <person name="Larimer F."/>
            <person name="Land M."/>
            <person name="Hauser L."/>
            <person name="Kyrpides N."/>
            <person name="Lykidis A."/>
            <person name="Zhao J.-S."/>
            <person name="Richardson P."/>
        </authorList>
    </citation>
    <scope>NUCLEOTIDE SEQUENCE [LARGE SCALE GENOMIC DNA]</scope>
    <source>
        <strain evidence="6">ATCC 51908 / MS32</strain>
    </source>
</reference>
<dbReference type="GO" id="GO:0003700">
    <property type="term" value="F:DNA-binding transcription factor activity"/>
    <property type="evidence" value="ECO:0007669"/>
    <property type="project" value="InterPro"/>
</dbReference>
<evidence type="ECO:0000256" key="1">
    <source>
        <dbReference type="ARBA" id="ARBA00023015"/>
    </source>
</evidence>
<keyword evidence="3" id="KW-0804">Transcription</keyword>
<evidence type="ECO:0000313" key="6">
    <source>
        <dbReference type="Proteomes" id="UP000002168"/>
    </source>
</evidence>
<dbReference type="EMBL" id="CP000961">
    <property type="protein sequence ID" value="ACA87242.1"/>
    <property type="molecule type" value="Genomic_DNA"/>
</dbReference>
<gene>
    <name evidence="5" type="ordered locus">Swoo_2971</name>
</gene>
<dbReference type="Pfam" id="PF12833">
    <property type="entry name" value="HTH_18"/>
    <property type="match status" value="1"/>
</dbReference>
<dbReference type="HOGENOM" id="CLU_000445_81_0_6"/>
<evidence type="ECO:0000256" key="3">
    <source>
        <dbReference type="ARBA" id="ARBA00023163"/>
    </source>
</evidence>
<dbReference type="SUPFAM" id="SSF46689">
    <property type="entry name" value="Homeodomain-like"/>
    <property type="match status" value="2"/>
</dbReference>
<dbReference type="Proteomes" id="UP000002168">
    <property type="component" value="Chromosome"/>
</dbReference>
<dbReference type="GO" id="GO:0043565">
    <property type="term" value="F:sequence-specific DNA binding"/>
    <property type="evidence" value="ECO:0007669"/>
    <property type="project" value="InterPro"/>
</dbReference>
<name>B1KKM5_SHEWM</name>
<dbReference type="Gene3D" id="1.10.10.60">
    <property type="entry name" value="Homeodomain-like"/>
    <property type="match status" value="2"/>
</dbReference>
<feature type="domain" description="HTH araC/xylS-type" evidence="4">
    <location>
        <begin position="226"/>
        <end position="324"/>
    </location>
</feature>
<dbReference type="SMART" id="SM00342">
    <property type="entry name" value="HTH_ARAC"/>
    <property type="match status" value="1"/>
</dbReference>
<dbReference type="KEGG" id="swd:Swoo_2971"/>
<dbReference type="eggNOG" id="COG2207">
    <property type="taxonomic scope" value="Bacteria"/>
</dbReference>
<dbReference type="RefSeq" id="WP_012325578.1">
    <property type="nucleotide sequence ID" value="NC_010506.1"/>
</dbReference>
<dbReference type="InterPro" id="IPR018060">
    <property type="entry name" value="HTH_AraC"/>
</dbReference>
<proteinExistence type="predicted"/>
<dbReference type="PANTHER" id="PTHR46796:SF7">
    <property type="entry name" value="ARAC FAMILY TRANSCRIPTIONAL REGULATOR"/>
    <property type="match status" value="1"/>
</dbReference>
<dbReference type="InterPro" id="IPR050204">
    <property type="entry name" value="AraC_XylS_family_regulators"/>
</dbReference>
<dbReference type="STRING" id="392500.Swoo_2971"/>
<dbReference type="AlphaFoldDB" id="B1KKM5"/>
<protein>
    <submittedName>
        <fullName evidence="5">Transcriptional regulator, AraC family</fullName>
    </submittedName>
</protein>
<evidence type="ECO:0000259" key="4">
    <source>
        <dbReference type="PROSITE" id="PS01124"/>
    </source>
</evidence>
<dbReference type="InterPro" id="IPR032783">
    <property type="entry name" value="AraC_lig"/>
</dbReference>
<dbReference type="InterPro" id="IPR009057">
    <property type="entry name" value="Homeodomain-like_sf"/>
</dbReference>
<evidence type="ECO:0000313" key="5">
    <source>
        <dbReference type="EMBL" id="ACA87242.1"/>
    </source>
</evidence>
<evidence type="ECO:0000256" key="2">
    <source>
        <dbReference type="ARBA" id="ARBA00023125"/>
    </source>
</evidence>
<keyword evidence="6" id="KW-1185">Reference proteome</keyword>
<keyword evidence="1" id="KW-0805">Transcription regulation</keyword>
<organism evidence="5 6">
    <name type="scientific">Shewanella woodyi (strain ATCC 51908 / MS32)</name>
    <dbReference type="NCBI Taxonomy" id="392500"/>
    <lineage>
        <taxon>Bacteria</taxon>
        <taxon>Pseudomonadati</taxon>
        <taxon>Pseudomonadota</taxon>
        <taxon>Gammaproteobacteria</taxon>
        <taxon>Alteromonadales</taxon>
        <taxon>Shewanellaceae</taxon>
        <taxon>Shewanella</taxon>
    </lineage>
</organism>
<accession>B1KKM5</accession>
<dbReference type="PROSITE" id="PS01124">
    <property type="entry name" value="HTH_ARAC_FAMILY_2"/>
    <property type="match status" value="1"/>
</dbReference>
<sequence length="330" mass="36835">MNMANRDLELNGARDLTLEDKPYLDVLSDVLRMIRLYASSYYCAEFSSPWGIDEPQAECGTFHVVIRGSAWLMTEELTSPVFLSTGDIIAFPTGSPHQISEQPGSQLMSGGEVLEKIRSNSSPFSDGQSVVTLLCGYFQYQTDISLPLLRDMPSMLHIKTEEEPELAWLNHLIKTLAYESRSLQPGNAVVVDRLTEVLVIQLLRWHMRHQRNTPGYFQALGDDKLSRALILIHQEPSKAWTVESLGRAVSMSRTSFANRFQSIVGMTPLAYLSQWRMHIAYGLLVEGELSMLSIAEQVGYKSEASFGKAFKKIVGISPGKVAKGETQPES</sequence>